<dbReference type="AlphaFoldDB" id="A0A498HTE1"/>
<accession>A0A498HTE1</accession>
<evidence type="ECO:0000313" key="2">
    <source>
        <dbReference type="EMBL" id="RXH72401.1"/>
    </source>
</evidence>
<name>A0A498HTE1_MALDO</name>
<dbReference type="Proteomes" id="UP000290289">
    <property type="component" value="Chromosome 15"/>
</dbReference>
<organism evidence="2 3">
    <name type="scientific">Malus domestica</name>
    <name type="common">Apple</name>
    <name type="synonym">Pyrus malus</name>
    <dbReference type="NCBI Taxonomy" id="3750"/>
    <lineage>
        <taxon>Eukaryota</taxon>
        <taxon>Viridiplantae</taxon>
        <taxon>Streptophyta</taxon>
        <taxon>Embryophyta</taxon>
        <taxon>Tracheophyta</taxon>
        <taxon>Spermatophyta</taxon>
        <taxon>Magnoliopsida</taxon>
        <taxon>eudicotyledons</taxon>
        <taxon>Gunneridae</taxon>
        <taxon>Pentapetalae</taxon>
        <taxon>rosids</taxon>
        <taxon>fabids</taxon>
        <taxon>Rosales</taxon>
        <taxon>Rosaceae</taxon>
        <taxon>Amygdaloideae</taxon>
        <taxon>Maleae</taxon>
        <taxon>Malus</taxon>
    </lineage>
</organism>
<feature type="region of interest" description="Disordered" evidence="1">
    <location>
        <begin position="468"/>
        <end position="492"/>
    </location>
</feature>
<feature type="compositionally biased region" description="Basic residues" evidence="1">
    <location>
        <begin position="123"/>
        <end position="139"/>
    </location>
</feature>
<sequence>MGSSLWGDKDMGKDFWNLAAASNHSKCAHVASNQKERKKPFSYVFLIALSLSLSLCESSLWVEPTNDLAVLRLDLLTLGSPSVSVQPLPAAQNLQTAPLRALSTAALLLSSYLAMDAKALAKSKRAHSEHHSKKYHPNPKAKSAAVGGGKGNEAGTAKNPLGKQVQEKTHPTKGASALPSNWDRYEEELDLGSEDPVPAADGSNRAPDVVIPKSKGADFCHLLDEARSQSQSFAYSDTFPGLENDLLGEWNKGIETMLSVRGESVLSRIGDDNFVVEDKNTAAPHEVSFLSLNLHSLAEQLEKIDLPQRLFIEADLLPPELYAEQATCGEEAARRLPEESPCSDFSEEVQVPDHDIEIKISDSPTDPKLGKSEYEHKLPESETQISVKSFEPSTAEAELELDLLLDSFGETKINDSTAFESRNTFSVQVDASLMPIQPRRKVPDSSATIDDELDELINETSILINQGGLSQPQEQRAVHDFQSSSISGTKSKEVDDFDSWLDTI</sequence>
<gene>
    <name evidence="2" type="ORF">DVH24_012085</name>
</gene>
<reference evidence="2 3" key="1">
    <citation type="submission" date="2018-10" db="EMBL/GenBank/DDBJ databases">
        <title>A high-quality apple genome assembly.</title>
        <authorList>
            <person name="Hu J."/>
        </authorList>
    </citation>
    <scope>NUCLEOTIDE SEQUENCE [LARGE SCALE GENOMIC DNA]</scope>
    <source>
        <strain evidence="3">cv. HFTH1</strain>
        <tissue evidence="2">Young leaf</tissue>
    </source>
</reference>
<dbReference type="PANTHER" id="PTHR37260:SF2">
    <property type="entry name" value="PROTEIN ECERIFERUM 16"/>
    <property type="match status" value="1"/>
</dbReference>
<dbReference type="InterPro" id="IPR053342">
    <property type="entry name" value="Exosome_cofactor/PTGS_suppr"/>
</dbReference>
<dbReference type="STRING" id="3750.A0A498HTE1"/>
<evidence type="ECO:0000256" key="1">
    <source>
        <dbReference type="SAM" id="MobiDB-lite"/>
    </source>
</evidence>
<dbReference type="EMBL" id="RDQH01000341">
    <property type="protein sequence ID" value="RXH72401.1"/>
    <property type="molecule type" value="Genomic_DNA"/>
</dbReference>
<comment type="caution">
    <text evidence="2">The sequence shown here is derived from an EMBL/GenBank/DDBJ whole genome shotgun (WGS) entry which is preliminary data.</text>
</comment>
<feature type="region of interest" description="Disordered" evidence="1">
    <location>
        <begin position="123"/>
        <end position="208"/>
    </location>
</feature>
<protein>
    <submittedName>
        <fullName evidence="2">Uncharacterized protein</fullName>
    </submittedName>
</protein>
<proteinExistence type="predicted"/>
<dbReference type="PANTHER" id="PTHR37260">
    <property type="entry name" value="PHOSPHORELAY PROTEIN"/>
    <property type="match status" value="1"/>
</dbReference>
<keyword evidence="3" id="KW-1185">Reference proteome</keyword>
<evidence type="ECO:0000313" key="3">
    <source>
        <dbReference type="Proteomes" id="UP000290289"/>
    </source>
</evidence>